<accession>A9D4P3</accession>
<name>A9D4P3_HOEPD</name>
<gene>
    <name evidence="1" type="ORF">HPDFL43_05715</name>
</gene>
<reference evidence="1 2" key="1">
    <citation type="submission" date="2007-10" db="EMBL/GenBank/DDBJ databases">
        <authorList>
            <person name="Wagner-Dobler I."/>
            <person name="Ferriera S."/>
            <person name="Johnson J."/>
            <person name="Kravitz S."/>
            <person name="Beeson K."/>
            <person name="Sutton G."/>
            <person name="Rogers Y.-H."/>
            <person name="Friedman R."/>
            <person name="Frazier M."/>
            <person name="Venter J.C."/>
        </authorList>
    </citation>
    <scope>NUCLEOTIDE SEQUENCE [LARGE SCALE GENOMIC DNA]</scope>
    <source>
        <strain evidence="1 2">DFL-43</strain>
    </source>
</reference>
<proteinExistence type="predicted"/>
<dbReference type="Proteomes" id="UP000004291">
    <property type="component" value="Chromosome"/>
</dbReference>
<comment type="caution">
    <text evidence="1">The sequence shown here is derived from an EMBL/GenBank/DDBJ whole genome shotgun (WGS) entry which is preliminary data.</text>
</comment>
<dbReference type="EMBL" id="ABIA03000002">
    <property type="protein sequence ID" value="EDQ33926.2"/>
    <property type="molecule type" value="Genomic_DNA"/>
</dbReference>
<dbReference type="STRING" id="411684.HPDFL43_05715"/>
<reference evidence="1 2" key="2">
    <citation type="submission" date="2012-06" db="EMBL/GenBank/DDBJ databases">
        <authorList>
            <person name="Fiebig A."/>
        </authorList>
    </citation>
    <scope>NUCLEOTIDE SEQUENCE [LARGE SCALE GENOMIC DNA]</scope>
    <source>
        <strain evidence="1 2">DFL-43</strain>
    </source>
</reference>
<organism evidence="1 2">
    <name type="scientific">Hoeflea phototrophica (strain DSM 17068 / NCIMB 14078 / DFL-43)</name>
    <dbReference type="NCBI Taxonomy" id="411684"/>
    <lineage>
        <taxon>Bacteria</taxon>
        <taxon>Pseudomonadati</taxon>
        <taxon>Pseudomonadota</taxon>
        <taxon>Alphaproteobacteria</taxon>
        <taxon>Hyphomicrobiales</taxon>
        <taxon>Rhizobiaceae</taxon>
        <taxon>Hoeflea</taxon>
    </lineage>
</organism>
<dbReference type="AlphaFoldDB" id="A9D4P3"/>
<protein>
    <submittedName>
        <fullName evidence="1">Uncharacterized protein</fullName>
    </submittedName>
</protein>
<sequence length="92" mass="10076">MGNKLHPPVNQSSGAWAVARLFDLHRQQLKQAIGVPRAMLGPDRLPLHVFPGDAVPSFRSAGRHLALADVAAMDAVEGRARFLRARRARFGK</sequence>
<evidence type="ECO:0000313" key="2">
    <source>
        <dbReference type="Proteomes" id="UP000004291"/>
    </source>
</evidence>
<dbReference type="HOGENOM" id="CLU_2409261_0_0_5"/>
<evidence type="ECO:0000313" key="1">
    <source>
        <dbReference type="EMBL" id="EDQ33926.2"/>
    </source>
</evidence>
<dbReference type="RefSeq" id="WP_040449148.1">
    <property type="nucleotide sequence ID" value="NZ_CM002917.1"/>
</dbReference>
<keyword evidence="2" id="KW-1185">Reference proteome</keyword>